<protein>
    <recommendedName>
        <fullName evidence="3">Retrotransposon gag domain-containing protein</fullName>
    </recommendedName>
</protein>
<comment type="caution">
    <text evidence="1">The sequence shown here is derived from an EMBL/GenBank/DDBJ whole genome shotgun (WGS) entry which is preliminary data.</text>
</comment>
<accession>A0ABS8SAK0</accession>
<reference evidence="1 2" key="1">
    <citation type="journal article" date="2021" name="BMC Genomics">
        <title>Datura genome reveals duplications of psychoactive alkaloid biosynthetic genes and high mutation rate following tissue culture.</title>
        <authorList>
            <person name="Rajewski A."/>
            <person name="Carter-House D."/>
            <person name="Stajich J."/>
            <person name="Litt A."/>
        </authorList>
    </citation>
    <scope>NUCLEOTIDE SEQUENCE [LARGE SCALE GENOMIC DNA]</scope>
    <source>
        <strain evidence="1">AR-01</strain>
    </source>
</reference>
<sequence>LEQGFMTIREYNLQFTPLAKYAMYMIPTKKQKLRRFMRGLEPHVKVASATTAVRSTTCTSRHYWVLLKNKRTKKSKAN</sequence>
<feature type="non-terminal residue" evidence="1">
    <location>
        <position position="1"/>
    </location>
</feature>
<evidence type="ECO:0000313" key="1">
    <source>
        <dbReference type="EMBL" id="MCD7455879.1"/>
    </source>
</evidence>
<dbReference type="EMBL" id="JACEIK010000374">
    <property type="protein sequence ID" value="MCD7455879.1"/>
    <property type="molecule type" value="Genomic_DNA"/>
</dbReference>
<keyword evidence="2" id="KW-1185">Reference proteome</keyword>
<evidence type="ECO:0000313" key="2">
    <source>
        <dbReference type="Proteomes" id="UP000823775"/>
    </source>
</evidence>
<gene>
    <name evidence="1" type="ORF">HAX54_029981</name>
</gene>
<proteinExistence type="predicted"/>
<organism evidence="1 2">
    <name type="scientific">Datura stramonium</name>
    <name type="common">Jimsonweed</name>
    <name type="synonym">Common thornapple</name>
    <dbReference type="NCBI Taxonomy" id="4076"/>
    <lineage>
        <taxon>Eukaryota</taxon>
        <taxon>Viridiplantae</taxon>
        <taxon>Streptophyta</taxon>
        <taxon>Embryophyta</taxon>
        <taxon>Tracheophyta</taxon>
        <taxon>Spermatophyta</taxon>
        <taxon>Magnoliopsida</taxon>
        <taxon>eudicotyledons</taxon>
        <taxon>Gunneridae</taxon>
        <taxon>Pentapetalae</taxon>
        <taxon>asterids</taxon>
        <taxon>lamiids</taxon>
        <taxon>Solanales</taxon>
        <taxon>Solanaceae</taxon>
        <taxon>Solanoideae</taxon>
        <taxon>Datureae</taxon>
        <taxon>Datura</taxon>
    </lineage>
</organism>
<dbReference type="Proteomes" id="UP000823775">
    <property type="component" value="Unassembled WGS sequence"/>
</dbReference>
<name>A0ABS8SAK0_DATST</name>
<evidence type="ECO:0008006" key="3">
    <source>
        <dbReference type="Google" id="ProtNLM"/>
    </source>
</evidence>